<dbReference type="GO" id="GO:0008878">
    <property type="term" value="F:glucose-1-phosphate adenylyltransferase activity"/>
    <property type="evidence" value="ECO:0007669"/>
    <property type="project" value="UniProtKB-EC"/>
</dbReference>
<gene>
    <name evidence="1" type="primary">glgC_3</name>
    <name evidence="1" type="ORF">NCTC13465_06021</name>
</gene>
<proteinExistence type="predicted"/>
<dbReference type="EC" id="2.7.7.27" evidence="1"/>
<reference evidence="1 2" key="1">
    <citation type="submission" date="2018-06" db="EMBL/GenBank/DDBJ databases">
        <authorList>
            <consortium name="Pathogen Informatics"/>
            <person name="Doyle S."/>
        </authorList>
    </citation>
    <scope>NUCLEOTIDE SEQUENCE [LARGE SCALE GENOMIC DNA]</scope>
    <source>
        <strain evidence="1 2">NCTC13465</strain>
    </source>
</reference>
<evidence type="ECO:0000313" key="2">
    <source>
        <dbReference type="Proteomes" id="UP000251721"/>
    </source>
</evidence>
<accession>A0A2X3IBX2</accession>
<evidence type="ECO:0000313" key="1">
    <source>
        <dbReference type="EMBL" id="SQC58399.1"/>
    </source>
</evidence>
<dbReference type="Proteomes" id="UP000251721">
    <property type="component" value="Unassembled WGS sequence"/>
</dbReference>
<organism evidence="1 2">
    <name type="scientific">Klebsiella pneumoniae</name>
    <dbReference type="NCBI Taxonomy" id="573"/>
    <lineage>
        <taxon>Bacteria</taxon>
        <taxon>Pseudomonadati</taxon>
        <taxon>Pseudomonadota</taxon>
        <taxon>Gammaproteobacteria</taxon>
        <taxon>Enterobacterales</taxon>
        <taxon>Enterobacteriaceae</taxon>
        <taxon>Klebsiella/Raoultella group</taxon>
        <taxon>Klebsiella</taxon>
        <taxon>Klebsiella pneumoniae complex</taxon>
    </lineage>
</organism>
<keyword evidence="1" id="KW-0548">Nucleotidyltransferase</keyword>
<sequence>MYDQNWPIRTHMESLPPAKFVQDRSGSHGMTLNSLVSGGVHYLRVGGGAVGAVPARAGEFVL</sequence>
<dbReference type="Gene3D" id="2.160.10.10">
    <property type="entry name" value="Hexapeptide repeat proteins"/>
    <property type="match status" value="1"/>
</dbReference>
<name>A0A2X3IBX2_KLEPN</name>
<dbReference type="AlphaFoldDB" id="A0A2X3IBX2"/>
<keyword evidence="1" id="KW-0808">Transferase</keyword>
<protein>
    <submittedName>
        <fullName evidence="1">Glucose-1-phosphate adenylyltransferase</fullName>
        <ecNumber evidence="1">2.7.7.27</ecNumber>
    </submittedName>
</protein>
<dbReference type="EMBL" id="UAWQ01000020">
    <property type="protein sequence ID" value="SQC58399.1"/>
    <property type="molecule type" value="Genomic_DNA"/>
</dbReference>